<evidence type="ECO:0000256" key="2">
    <source>
        <dbReference type="SAM" id="SignalP"/>
    </source>
</evidence>
<feature type="signal peptide" evidence="2">
    <location>
        <begin position="1"/>
        <end position="22"/>
    </location>
</feature>
<proteinExistence type="predicted"/>
<evidence type="ECO:0000313" key="4">
    <source>
        <dbReference type="Proteomes" id="UP000054870"/>
    </source>
</evidence>
<reference evidence="3" key="1">
    <citation type="submission" date="2016-01" db="EMBL/GenBank/DDBJ databases">
        <authorList>
            <person name="Peeters C."/>
        </authorList>
    </citation>
    <scope>NUCLEOTIDE SEQUENCE [LARGE SCALE GENOMIC DNA]</scope>
    <source>
        <strain evidence="3">LMG 29318</strain>
    </source>
</reference>
<keyword evidence="4" id="KW-1185">Reference proteome</keyword>
<comment type="caution">
    <text evidence="3">The sequence shown here is derived from an EMBL/GenBank/DDBJ whole genome shotgun (WGS) entry which is preliminary data.</text>
</comment>
<dbReference type="AlphaFoldDB" id="A0A157ZFK5"/>
<dbReference type="RefSeq" id="WP_061122661.1">
    <property type="nucleotide sequence ID" value="NZ_FCOF02000002.1"/>
</dbReference>
<feature type="region of interest" description="Disordered" evidence="1">
    <location>
        <begin position="46"/>
        <end position="108"/>
    </location>
</feature>
<organism evidence="3 4">
    <name type="scientific">Caballeronia catudaia</name>
    <dbReference type="NCBI Taxonomy" id="1777136"/>
    <lineage>
        <taxon>Bacteria</taxon>
        <taxon>Pseudomonadati</taxon>
        <taxon>Pseudomonadota</taxon>
        <taxon>Betaproteobacteria</taxon>
        <taxon>Burkholderiales</taxon>
        <taxon>Burkholderiaceae</taxon>
        <taxon>Caballeronia</taxon>
    </lineage>
</organism>
<gene>
    <name evidence="3" type="ORF">AWB75_00677</name>
</gene>
<keyword evidence="2" id="KW-0732">Signal</keyword>
<evidence type="ECO:0000313" key="3">
    <source>
        <dbReference type="EMBL" id="SAK44295.1"/>
    </source>
</evidence>
<dbReference type="OrthoDB" id="9134585at2"/>
<sequence length="108" mass="11054">MKHALCKALLPLLLAASSAANADDLADAASAELALSGSRSPTAQLLAQQNGYVGNPAGSARLRPGGRADTKSMTAPKSAAAILYPPPPGFKTPKTNPARAHDIYKSPY</sequence>
<evidence type="ECO:0000256" key="1">
    <source>
        <dbReference type="SAM" id="MobiDB-lite"/>
    </source>
</evidence>
<name>A0A157ZFK5_9BURK</name>
<accession>A0A157ZFK5</accession>
<dbReference type="Proteomes" id="UP000054870">
    <property type="component" value="Unassembled WGS sequence"/>
</dbReference>
<protein>
    <recommendedName>
        <fullName evidence="5">Lipoprotein</fullName>
    </recommendedName>
</protein>
<dbReference type="EMBL" id="FCOF02000002">
    <property type="protein sequence ID" value="SAK44295.1"/>
    <property type="molecule type" value="Genomic_DNA"/>
</dbReference>
<feature type="chain" id="PRO_5007619238" description="Lipoprotein" evidence="2">
    <location>
        <begin position="23"/>
        <end position="108"/>
    </location>
</feature>
<feature type="compositionally biased region" description="Basic and acidic residues" evidence="1">
    <location>
        <begin position="99"/>
        <end position="108"/>
    </location>
</feature>
<evidence type="ECO:0008006" key="5">
    <source>
        <dbReference type="Google" id="ProtNLM"/>
    </source>
</evidence>